<comment type="similarity">
    <text evidence="1">Belongs to the FGGY kinase family.</text>
</comment>
<reference evidence="6" key="2">
    <citation type="submission" date="2021-04" db="EMBL/GenBank/DDBJ databases">
        <authorList>
            <person name="Gilroy R."/>
        </authorList>
    </citation>
    <scope>NUCLEOTIDE SEQUENCE</scope>
    <source>
        <strain evidence="6">USAMLcec3-2134</strain>
    </source>
</reference>
<organism evidence="6 7">
    <name type="scientific">Candidatus Eisenbergiella merdigallinarum</name>
    <dbReference type="NCBI Taxonomy" id="2838552"/>
    <lineage>
        <taxon>Bacteria</taxon>
        <taxon>Bacillati</taxon>
        <taxon>Bacillota</taxon>
        <taxon>Clostridia</taxon>
        <taxon>Lachnospirales</taxon>
        <taxon>Lachnospiraceae</taxon>
        <taxon>Eisenbergiella</taxon>
    </lineage>
</organism>
<evidence type="ECO:0000313" key="7">
    <source>
        <dbReference type="Proteomes" id="UP000886883"/>
    </source>
</evidence>
<reference evidence="6" key="1">
    <citation type="journal article" date="2021" name="PeerJ">
        <title>Extensive microbial diversity within the chicken gut microbiome revealed by metagenomics and culture.</title>
        <authorList>
            <person name="Gilroy R."/>
            <person name="Ravi A."/>
            <person name="Getino M."/>
            <person name="Pursley I."/>
            <person name="Horton D.L."/>
            <person name="Alikhan N.F."/>
            <person name="Baker D."/>
            <person name="Gharbi K."/>
            <person name="Hall N."/>
            <person name="Watson M."/>
            <person name="Adriaenssens E.M."/>
            <person name="Foster-Nyarko E."/>
            <person name="Jarju S."/>
            <person name="Secka A."/>
            <person name="Antonio M."/>
            <person name="Oren A."/>
            <person name="Chaudhuri R.R."/>
            <person name="La Ragione R."/>
            <person name="Hildebrand F."/>
            <person name="Pallen M.J."/>
        </authorList>
    </citation>
    <scope>NUCLEOTIDE SEQUENCE</scope>
    <source>
        <strain evidence="6">USAMLcec3-2134</strain>
    </source>
</reference>
<evidence type="ECO:0000256" key="1">
    <source>
        <dbReference type="ARBA" id="ARBA00009156"/>
    </source>
</evidence>
<sequence length="444" mass="47864">MKSVGIDIGTTSICLVVYDGEKGTVEGSRSAQNAFLPGTFCQDPDRIADAVMGMLRELERECGPVCAVGISAQMHGILYTDAAGRAVSPFYTWKDGSGNLPFEDATWAEVLSRRTGQRIHPGYGSATHFYLGQTGQIPKEAVFLCNIGDYVAMRLCDRAVPCQDVSMAASLGGLLQDKSGYDLKALSEAGVRTEFYPSVCGDFAPLGTWKGAKVYPAVGDNQASFFAAAGREEAAVSVNVGTGSQVSLFSSGLAETACGEVRPFPGGGSLYVQASLNGGKVYEKLASFWEEAVFSFTGQRIDAYGGMQRLGEERQETGLLADPLLYGSRAREGVQGSISGITEQDFHPGDLIRAWVAGMARELHQLYLEFPESLRQGRKWIVGSGNGIRKNPLLRQEIEKAFGLPLRLKEIQEEAAAGAAMLAHTFFRYSLGDIPSIRRNTFVK</sequence>
<evidence type="ECO:0000313" key="6">
    <source>
        <dbReference type="EMBL" id="HJB89876.1"/>
    </source>
</evidence>
<dbReference type="InterPro" id="IPR018484">
    <property type="entry name" value="FGGY_N"/>
</dbReference>
<dbReference type="PANTHER" id="PTHR43095">
    <property type="entry name" value="SUGAR KINASE"/>
    <property type="match status" value="1"/>
</dbReference>
<dbReference type="Pfam" id="PF00370">
    <property type="entry name" value="FGGY_N"/>
    <property type="match status" value="1"/>
</dbReference>
<protein>
    <recommendedName>
        <fullName evidence="8">Carbohydrate kinase FGGY N-terminal domain-containing protein</fullName>
    </recommendedName>
</protein>
<dbReference type="InterPro" id="IPR018485">
    <property type="entry name" value="FGGY_C"/>
</dbReference>
<dbReference type="PANTHER" id="PTHR43095:SF2">
    <property type="entry name" value="GLUCONOKINASE"/>
    <property type="match status" value="1"/>
</dbReference>
<evidence type="ECO:0000259" key="4">
    <source>
        <dbReference type="Pfam" id="PF00370"/>
    </source>
</evidence>
<name>A0A9D2MP97_9FIRM</name>
<feature type="domain" description="Carbohydrate kinase FGGY C-terminal" evidence="5">
    <location>
        <begin position="318"/>
        <end position="423"/>
    </location>
</feature>
<dbReference type="EMBL" id="DWXE01000001">
    <property type="protein sequence ID" value="HJB89876.1"/>
    <property type="molecule type" value="Genomic_DNA"/>
</dbReference>
<evidence type="ECO:0008006" key="8">
    <source>
        <dbReference type="Google" id="ProtNLM"/>
    </source>
</evidence>
<dbReference type="Gene3D" id="3.30.420.40">
    <property type="match status" value="2"/>
</dbReference>
<dbReference type="InterPro" id="IPR043129">
    <property type="entry name" value="ATPase_NBD"/>
</dbReference>
<dbReference type="GO" id="GO:0005975">
    <property type="term" value="P:carbohydrate metabolic process"/>
    <property type="evidence" value="ECO:0007669"/>
    <property type="project" value="InterPro"/>
</dbReference>
<accession>A0A9D2MP97</accession>
<dbReference type="Proteomes" id="UP000886883">
    <property type="component" value="Unassembled WGS sequence"/>
</dbReference>
<keyword evidence="2" id="KW-0808">Transferase</keyword>
<dbReference type="CDD" id="cd07777">
    <property type="entry name" value="ASKHA_NBD_FGGY_SHK"/>
    <property type="match status" value="1"/>
</dbReference>
<comment type="caution">
    <text evidence="6">The sequence shown here is derived from an EMBL/GenBank/DDBJ whole genome shotgun (WGS) entry which is preliminary data.</text>
</comment>
<evidence type="ECO:0000256" key="3">
    <source>
        <dbReference type="ARBA" id="ARBA00022777"/>
    </source>
</evidence>
<dbReference type="InterPro" id="IPR050406">
    <property type="entry name" value="FGGY_Carb_Kinase"/>
</dbReference>
<dbReference type="Pfam" id="PF02782">
    <property type="entry name" value="FGGY_C"/>
    <property type="match status" value="1"/>
</dbReference>
<feature type="domain" description="Carbohydrate kinase FGGY N-terminal" evidence="4">
    <location>
        <begin position="4"/>
        <end position="200"/>
    </location>
</feature>
<dbReference type="GO" id="GO:0016301">
    <property type="term" value="F:kinase activity"/>
    <property type="evidence" value="ECO:0007669"/>
    <property type="project" value="UniProtKB-KW"/>
</dbReference>
<dbReference type="AlphaFoldDB" id="A0A9D2MP97"/>
<evidence type="ECO:0000256" key="2">
    <source>
        <dbReference type="ARBA" id="ARBA00022679"/>
    </source>
</evidence>
<keyword evidence="3" id="KW-0418">Kinase</keyword>
<proteinExistence type="inferred from homology"/>
<evidence type="ECO:0000259" key="5">
    <source>
        <dbReference type="Pfam" id="PF02782"/>
    </source>
</evidence>
<gene>
    <name evidence="6" type="ORF">H9763_00215</name>
</gene>
<dbReference type="SUPFAM" id="SSF53067">
    <property type="entry name" value="Actin-like ATPase domain"/>
    <property type="match status" value="2"/>
</dbReference>